<dbReference type="Ensembl" id="ENSCINT00000037309.1">
    <property type="protein sequence ID" value="ENSCINP00000034556.1"/>
    <property type="gene ID" value="ENSCING00000019378.1"/>
</dbReference>
<dbReference type="InterPro" id="IPR002347">
    <property type="entry name" value="SDR_fam"/>
</dbReference>
<evidence type="ECO:0000313" key="3">
    <source>
        <dbReference type="Ensembl" id="ENSCINP00000034556.1"/>
    </source>
</evidence>
<evidence type="ECO:0000256" key="2">
    <source>
        <dbReference type="RuleBase" id="RU000363"/>
    </source>
</evidence>
<evidence type="ECO:0000256" key="1">
    <source>
        <dbReference type="ARBA" id="ARBA00023002"/>
    </source>
</evidence>
<dbReference type="GeneTree" id="ENSGT00940000159641"/>
<dbReference type="GO" id="GO:0016491">
    <property type="term" value="F:oxidoreductase activity"/>
    <property type="evidence" value="ECO:0007669"/>
    <property type="project" value="UniProtKB-KW"/>
</dbReference>
<comment type="similarity">
    <text evidence="2">Belongs to the short-chain dehydrogenases/reductases (SDR) family.</text>
</comment>
<dbReference type="OrthoDB" id="191139at2759"/>
<dbReference type="Gene3D" id="3.40.50.720">
    <property type="entry name" value="NAD(P)-binding Rossmann-like Domain"/>
    <property type="match status" value="1"/>
</dbReference>
<accession>H2XY22</accession>
<dbReference type="HOGENOM" id="CLU_010194_44_5_1"/>
<dbReference type="KEGG" id="cin:100187443"/>
<dbReference type="Pfam" id="PF00106">
    <property type="entry name" value="adh_short"/>
    <property type="match status" value="1"/>
</dbReference>
<organism evidence="3 4">
    <name type="scientific">Ciona intestinalis</name>
    <name type="common">Transparent sea squirt</name>
    <name type="synonym">Ascidia intestinalis</name>
    <dbReference type="NCBI Taxonomy" id="7719"/>
    <lineage>
        <taxon>Eukaryota</taxon>
        <taxon>Metazoa</taxon>
        <taxon>Chordata</taxon>
        <taxon>Tunicata</taxon>
        <taxon>Ascidiacea</taxon>
        <taxon>Phlebobranchia</taxon>
        <taxon>Cionidae</taxon>
        <taxon>Ciona</taxon>
    </lineage>
</organism>
<dbReference type="OMA" id="MFTFELA"/>
<keyword evidence="4" id="KW-1185">Reference proteome</keyword>
<dbReference type="RefSeq" id="XP_002127110.1">
    <property type="nucleotide sequence ID" value="XM_002127074.4"/>
</dbReference>
<sequence>MDCYVSCLLGVVTIVVCVRYYVSSKWIRFTEEIDLKGKNVIITGANAGLGLELSIQFAKRNARVYMACRNTKKGALAVEYVRKHLGSSADVICVELDQSSLVSVRRFVDDFKTREKKLDILINNAAVNAIPSSITEDGILLHYATNYFGPFLLTNLLLERLERSEAGGRVVNIGSLSHTGARLDLDYIQPDKARIYIQTMQKGFIKKQEDILLYQNSKLMMLMFTFELARRLGKRGVTSNCVHPGIVATRMLEDDRNLLRKVIVFSLRLFAKSAEEGCQPILHCALSEQLRDVTGKYFGNFEEEKNVHEMALDERSWEKLWEISEDTTGLS</sequence>
<dbReference type="GeneID" id="100187443"/>
<gene>
    <name evidence="3" type="primary">LOC100187443</name>
</gene>
<dbReference type="FunCoup" id="H2XY22">
    <property type="interactions" value="33"/>
</dbReference>
<reference evidence="3" key="2">
    <citation type="submission" date="2025-08" db="UniProtKB">
        <authorList>
            <consortium name="Ensembl"/>
        </authorList>
    </citation>
    <scope>IDENTIFICATION</scope>
</reference>
<dbReference type="PRINTS" id="PR00081">
    <property type="entry name" value="GDHRDH"/>
</dbReference>
<keyword evidence="1" id="KW-0560">Oxidoreductase</keyword>
<dbReference type="PRINTS" id="PR00080">
    <property type="entry name" value="SDRFAMILY"/>
</dbReference>
<dbReference type="InterPro" id="IPR036291">
    <property type="entry name" value="NAD(P)-bd_dom_sf"/>
</dbReference>
<dbReference type="PANTHER" id="PTHR43157">
    <property type="entry name" value="PHOSPHATIDYLINOSITOL-GLYCAN BIOSYNTHESIS CLASS F PROTEIN-RELATED"/>
    <property type="match status" value="1"/>
</dbReference>
<reference evidence="4" key="1">
    <citation type="journal article" date="2002" name="Science">
        <title>The draft genome of Ciona intestinalis: insights into chordate and vertebrate origins.</title>
        <authorList>
            <person name="Dehal P."/>
            <person name="Satou Y."/>
            <person name="Campbell R.K."/>
            <person name="Chapman J."/>
            <person name="Degnan B."/>
            <person name="De Tomaso A."/>
            <person name="Davidson B."/>
            <person name="Di Gregorio A."/>
            <person name="Gelpke M."/>
            <person name="Goodstein D.M."/>
            <person name="Harafuji N."/>
            <person name="Hastings K.E."/>
            <person name="Ho I."/>
            <person name="Hotta K."/>
            <person name="Huang W."/>
            <person name="Kawashima T."/>
            <person name="Lemaire P."/>
            <person name="Martinez D."/>
            <person name="Meinertzhagen I.A."/>
            <person name="Necula S."/>
            <person name="Nonaka M."/>
            <person name="Putnam N."/>
            <person name="Rash S."/>
            <person name="Saiga H."/>
            <person name="Satake M."/>
            <person name="Terry A."/>
            <person name="Yamada L."/>
            <person name="Wang H.G."/>
            <person name="Awazu S."/>
            <person name="Azumi K."/>
            <person name="Boore J."/>
            <person name="Branno M."/>
            <person name="Chin-Bow S."/>
            <person name="DeSantis R."/>
            <person name="Doyle S."/>
            <person name="Francino P."/>
            <person name="Keys D.N."/>
            <person name="Haga S."/>
            <person name="Hayashi H."/>
            <person name="Hino K."/>
            <person name="Imai K.S."/>
            <person name="Inaba K."/>
            <person name="Kano S."/>
            <person name="Kobayashi K."/>
            <person name="Kobayashi M."/>
            <person name="Lee B.I."/>
            <person name="Makabe K.W."/>
            <person name="Manohar C."/>
            <person name="Matassi G."/>
            <person name="Medina M."/>
            <person name="Mochizuki Y."/>
            <person name="Mount S."/>
            <person name="Morishita T."/>
            <person name="Miura S."/>
            <person name="Nakayama A."/>
            <person name="Nishizaka S."/>
            <person name="Nomoto H."/>
            <person name="Ohta F."/>
            <person name="Oishi K."/>
            <person name="Rigoutsos I."/>
            <person name="Sano M."/>
            <person name="Sasaki A."/>
            <person name="Sasakura Y."/>
            <person name="Shoguchi E."/>
            <person name="Shin-i T."/>
            <person name="Spagnuolo A."/>
            <person name="Stainier D."/>
            <person name="Suzuki M.M."/>
            <person name="Tassy O."/>
            <person name="Takatori N."/>
            <person name="Tokuoka M."/>
            <person name="Yagi K."/>
            <person name="Yoshizaki F."/>
            <person name="Wada S."/>
            <person name="Zhang C."/>
            <person name="Hyatt P.D."/>
            <person name="Larimer F."/>
            <person name="Detter C."/>
            <person name="Doggett N."/>
            <person name="Glavina T."/>
            <person name="Hawkins T."/>
            <person name="Richardson P."/>
            <person name="Lucas S."/>
            <person name="Kohara Y."/>
            <person name="Levine M."/>
            <person name="Satoh N."/>
            <person name="Rokhsar D.S."/>
        </authorList>
    </citation>
    <scope>NUCLEOTIDE SEQUENCE [LARGE SCALE GENOMIC DNA]</scope>
</reference>
<dbReference type="InParanoid" id="H2XY22"/>
<accession>A0A1W2WDA4</accession>
<reference evidence="3" key="3">
    <citation type="submission" date="2025-09" db="UniProtKB">
        <authorList>
            <consortium name="Ensembl"/>
        </authorList>
    </citation>
    <scope>IDENTIFICATION</scope>
</reference>
<dbReference type="Proteomes" id="UP000008144">
    <property type="component" value="Unassembled WGS sequence"/>
</dbReference>
<name>H2XY22_CIOIN</name>
<proteinExistence type="inferred from homology"/>
<dbReference type="SUPFAM" id="SSF51735">
    <property type="entry name" value="NAD(P)-binding Rossmann-fold domains"/>
    <property type="match status" value="1"/>
</dbReference>
<dbReference type="PANTHER" id="PTHR43157:SF31">
    <property type="entry name" value="PHOSPHATIDYLINOSITOL-GLYCAN BIOSYNTHESIS CLASS F PROTEIN"/>
    <property type="match status" value="1"/>
</dbReference>
<dbReference type="STRING" id="7719.ENSCINP00000034556"/>
<dbReference type="AlphaFoldDB" id="H2XY22"/>
<protein>
    <submittedName>
        <fullName evidence="3">Retinol dehydrogenase 12-like</fullName>
    </submittedName>
</protein>
<evidence type="ECO:0000313" key="4">
    <source>
        <dbReference type="Proteomes" id="UP000008144"/>
    </source>
</evidence>